<dbReference type="SUPFAM" id="SSF88798">
    <property type="entry name" value="N-terminal, heterodimerisation domain of RBP7 (RpoE)"/>
    <property type="match status" value="1"/>
</dbReference>
<keyword evidence="3 4" id="KW-0804">Transcription</keyword>
<dbReference type="GO" id="GO:0003697">
    <property type="term" value="F:single-stranded DNA binding"/>
    <property type="evidence" value="ECO:0007669"/>
    <property type="project" value="TreeGrafter"/>
</dbReference>
<dbReference type="EMBL" id="AMZH03000681">
    <property type="protein sequence ID" value="RRT82500.1"/>
    <property type="molecule type" value="Genomic_DNA"/>
</dbReference>
<organism evidence="5 6">
    <name type="scientific">Ensete ventricosum</name>
    <name type="common">Abyssinian banana</name>
    <name type="synonym">Musa ensete</name>
    <dbReference type="NCBI Taxonomy" id="4639"/>
    <lineage>
        <taxon>Eukaryota</taxon>
        <taxon>Viridiplantae</taxon>
        <taxon>Streptophyta</taxon>
        <taxon>Embryophyta</taxon>
        <taxon>Tracheophyta</taxon>
        <taxon>Spermatophyta</taxon>
        <taxon>Magnoliopsida</taxon>
        <taxon>Liliopsida</taxon>
        <taxon>Zingiberales</taxon>
        <taxon>Musaceae</taxon>
        <taxon>Ensete</taxon>
    </lineage>
</organism>
<dbReference type="InterPro" id="IPR012340">
    <property type="entry name" value="NA-bd_OB-fold"/>
</dbReference>
<dbReference type="GO" id="GO:0000428">
    <property type="term" value="C:DNA-directed RNA polymerase complex"/>
    <property type="evidence" value="ECO:0007669"/>
    <property type="project" value="UniProtKB-KW"/>
</dbReference>
<reference evidence="5 6" key="1">
    <citation type="journal article" date="2014" name="Agronomy (Basel)">
        <title>A Draft Genome Sequence for Ensete ventricosum, the Drought-Tolerant Tree Against Hunger.</title>
        <authorList>
            <person name="Harrison J."/>
            <person name="Moore K.A."/>
            <person name="Paszkiewicz K."/>
            <person name="Jones T."/>
            <person name="Grant M."/>
            <person name="Ambacheew D."/>
            <person name="Muzemil S."/>
            <person name="Studholme D.J."/>
        </authorList>
    </citation>
    <scope>NUCLEOTIDE SEQUENCE [LARGE SCALE GENOMIC DNA]</scope>
</reference>
<gene>
    <name evidence="5" type="ORF">B296_00013153</name>
</gene>
<evidence type="ECO:0000256" key="4">
    <source>
        <dbReference type="RuleBase" id="RU369086"/>
    </source>
</evidence>
<dbReference type="AlphaFoldDB" id="A0A427B1Y7"/>
<evidence type="ECO:0000256" key="3">
    <source>
        <dbReference type="ARBA" id="ARBA00023163"/>
    </source>
</evidence>
<dbReference type="Gene3D" id="2.40.50.140">
    <property type="entry name" value="Nucleic acid-binding proteins"/>
    <property type="match status" value="1"/>
</dbReference>
<keyword evidence="4" id="KW-0539">Nucleus</keyword>
<dbReference type="SUPFAM" id="SSF50249">
    <property type="entry name" value="Nucleic acid-binding proteins"/>
    <property type="match status" value="1"/>
</dbReference>
<sequence>MDDIANRKASKEHGYYVAVTTLNSIGEGKVRELSGDVLFPVIFSCITQKPAKGEILVGTVDKILKQGVFLKSGPISSIFLSEKMMRDYKYVGGENPMFLNDKHAKLEKDTMVRFKVELKGLSWLLVGGERERSKSDNSSLCIVLQLRRYHATSASTECEAKALYLVDADVVRHDAHKDASPLVDKDVKRCQRRKRRESDKQKMY</sequence>
<dbReference type="InterPro" id="IPR045113">
    <property type="entry name" value="Rpb7-like"/>
</dbReference>
<dbReference type="Proteomes" id="UP000287651">
    <property type="component" value="Unassembled WGS sequence"/>
</dbReference>
<dbReference type="InterPro" id="IPR036898">
    <property type="entry name" value="RNA_pol_Rpb7-like_N_sf"/>
</dbReference>
<comment type="function">
    <text evidence="4">DNA-dependent RNA polymerase which catalyzes the transcription of DNA into RNA using the four ribonucleoside triphosphates as substrates.</text>
</comment>
<comment type="caution">
    <text evidence="5">The sequence shown here is derived from an EMBL/GenBank/DDBJ whole genome shotgun (WGS) entry which is preliminary data.</text>
</comment>
<dbReference type="GO" id="GO:0005634">
    <property type="term" value="C:nucleus"/>
    <property type="evidence" value="ECO:0007669"/>
    <property type="project" value="UniProtKB-SubCell"/>
</dbReference>
<evidence type="ECO:0000313" key="5">
    <source>
        <dbReference type="EMBL" id="RRT82500.1"/>
    </source>
</evidence>
<dbReference type="PANTHER" id="PTHR12709:SF3">
    <property type="entry name" value="DNA-DIRECTED RNA POLYMERASE V SUBUNIT 7"/>
    <property type="match status" value="1"/>
</dbReference>
<dbReference type="PANTHER" id="PTHR12709">
    <property type="entry name" value="DNA-DIRECTED RNA POLYMERASE II, III"/>
    <property type="match status" value="1"/>
</dbReference>
<dbReference type="Gene3D" id="3.30.1490.120">
    <property type="entry name" value="RNA polymerase Rpb7-like, N-terminal domain"/>
    <property type="match status" value="1"/>
</dbReference>
<dbReference type="GO" id="GO:0006352">
    <property type="term" value="P:DNA-templated transcription initiation"/>
    <property type="evidence" value="ECO:0007669"/>
    <property type="project" value="UniProtKB-UniRule"/>
</dbReference>
<name>A0A427B1Y7_ENSVE</name>
<evidence type="ECO:0000313" key="6">
    <source>
        <dbReference type="Proteomes" id="UP000287651"/>
    </source>
</evidence>
<proteinExistence type="predicted"/>
<evidence type="ECO:0000256" key="2">
    <source>
        <dbReference type="ARBA" id="ARBA00022478"/>
    </source>
</evidence>
<dbReference type="GO" id="GO:0003727">
    <property type="term" value="F:single-stranded RNA binding"/>
    <property type="evidence" value="ECO:0007669"/>
    <property type="project" value="TreeGrafter"/>
</dbReference>
<protein>
    <recommendedName>
        <fullName evidence="4">DNA-directed RNA polymerase subunit</fullName>
    </recommendedName>
</protein>
<evidence type="ECO:0000256" key="1">
    <source>
        <dbReference type="ARBA" id="ARBA00004123"/>
    </source>
</evidence>
<keyword evidence="2 4" id="KW-0240">DNA-directed RNA polymerase</keyword>
<accession>A0A427B1Y7</accession>
<comment type="subcellular location">
    <subcellularLocation>
        <location evidence="1 4">Nucleus</location>
    </subcellularLocation>
</comment>